<keyword evidence="6 8" id="KW-1133">Transmembrane helix</keyword>
<evidence type="ECO:0000256" key="6">
    <source>
        <dbReference type="ARBA" id="ARBA00022989"/>
    </source>
</evidence>
<evidence type="ECO:0000256" key="7">
    <source>
        <dbReference type="ARBA" id="ARBA00023136"/>
    </source>
</evidence>
<keyword evidence="3" id="KW-1003">Cell membrane</keyword>
<feature type="transmembrane region" description="Helical" evidence="8">
    <location>
        <begin position="102"/>
        <end position="125"/>
    </location>
</feature>
<keyword evidence="4" id="KW-0997">Cell inner membrane</keyword>
<feature type="transmembrane region" description="Helical" evidence="8">
    <location>
        <begin position="224"/>
        <end position="241"/>
    </location>
</feature>
<feature type="transmembrane region" description="Helical" evidence="8">
    <location>
        <begin position="308"/>
        <end position="327"/>
    </location>
</feature>
<evidence type="ECO:0000256" key="1">
    <source>
        <dbReference type="ARBA" id="ARBA00004429"/>
    </source>
</evidence>
<dbReference type="InterPro" id="IPR007498">
    <property type="entry name" value="PqiA-like"/>
</dbReference>
<feature type="transmembrane region" description="Helical" evidence="8">
    <location>
        <begin position="145"/>
        <end position="173"/>
    </location>
</feature>
<organism evidence="9 10">
    <name type="scientific">Aeromonas veronii</name>
    <dbReference type="NCBI Taxonomy" id="654"/>
    <lineage>
        <taxon>Bacteria</taxon>
        <taxon>Pseudomonadati</taxon>
        <taxon>Pseudomonadota</taxon>
        <taxon>Gammaproteobacteria</taxon>
        <taxon>Aeromonadales</taxon>
        <taxon>Aeromonadaceae</taxon>
        <taxon>Aeromonas</taxon>
    </lineage>
</organism>
<evidence type="ECO:0000256" key="5">
    <source>
        <dbReference type="ARBA" id="ARBA00022692"/>
    </source>
</evidence>
<dbReference type="PANTHER" id="PTHR30462">
    <property type="entry name" value="INTERMEMBRANE TRANSPORT PROTEIN PQIB-RELATED"/>
    <property type="match status" value="1"/>
</dbReference>
<evidence type="ECO:0000256" key="4">
    <source>
        <dbReference type="ARBA" id="ARBA00022519"/>
    </source>
</evidence>
<keyword evidence="5 8" id="KW-0812">Transmembrane</keyword>
<dbReference type="NCBIfam" id="TIGR00155">
    <property type="entry name" value="pqiA_fam"/>
    <property type="match status" value="1"/>
</dbReference>
<protein>
    <submittedName>
        <fullName evidence="9">Paraquat-inducible membrane protein A</fullName>
    </submittedName>
</protein>
<evidence type="ECO:0000313" key="10">
    <source>
        <dbReference type="Proteomes" id="UP000439123"/>
    </source>
</evidence>
<comment type="subcellular location">
    <subcellularLocation>
        <location evidence="1">Cell inner membrane</location>
        <topology evidence="1">Multi-pass membrane protein</topology>
    </subcellularLocation>
</comment>
<name>A0A653L8K3_AERVE</name>
<dbReference type="Pfam" id="PF04403">
    <property type="entry name" value="PqiA"/>
    <property type="match status" value="2"/>
</dbReference>
<evidence type="ECO:0000256" key="3">
    <source>
        <dbReference type="ARBA" id="ARBA00022475"/>
    </source>
</evidence>
<dbReference type="Proteomes" id="UP000439123">
    <property type="component" value="Unassembled WGS sequence"/>
</dbReference>
<evidence type="ECO:0000256" key="2">
    <source>
        <dbReference type="ARBA" id="ARBA00007555"/>
    </source>
</evidence>
<feature type="transmembrane region" description="Helical" evidence="8">
    <location>
        <begin position="347"/>
        <end position="380"/>
    </location>
</feature>
<feature type="transmembrane region" description="Helical" evidence="8">
    <location>
        <begin position="428"/>
        <end position="451"/>
    </location>
</feature>
<proteinExistence type="inferred from homology"/>
<keyword evidence="7 8" id="KW-0472">Membrane</keyword>
<feature type="transmembrane region" description="Helical" evidence="8">
    <location>
        <begin position="194"/>
        <end position="212"/>
    </location>
</feature>
<sequence>MGTGLSKSFSLPPAIAASGGWSLTGTTAIIASSGSTTGLIWGFILHPVSHQHHTTYVHDATACEECDLLIPATPLEVGQASCCPRCGHTLSRHLPQQELRPISYGFAALIMFVLANAFTFMSFSAKGVGQEMTFLQSITTLVDEGYLFLGAVLSLTLIGLPLVYMGSIMLVLWRVDKDLHSNALRSLGRLLCRIKPWLMVDVFLVGVLISLVKLMGMADIKMGLSFWAFVGYTVLLIKMISSLDQMWLWQRLFGPTEARDIDPEVGALESGLVGCHICGALSEVSSHSCSRCGGKLHARKPGGLNRTWALLFTSAILYIPANVYPIMDTVFLGDDSPSTILGGVVLLWAMGSYPIAAVIFFASVVVPLVKILALFWLCYMVQRGNVTSPLGKLKLYRMTEFVGRWSMIDVFVVAILAGLIRLDNLMTIYPGPAAVAFAGVVLITMVAAMSFDSRLIWDLQQGERERE</sequence>
<reference evidence="9 10" key="1">
    <citation type="submission" date="2019-10" db="EMBL/GenBank/DDBJ databases">
        <authorList>
            <person name="Karimi E."/>
        </authorList>
    </citation>
    <scope>NUCLEOTIDE SEQUENCE [LARGE SCALE GENOMIC DNA]</scope>
    <source>
        <strain evidence="9">Aeromonas sp. 8C</strain>
    </source>
</reference>
<dbReference type="AlphaFoldDB" id="A0A653L8K3"/>
<dbReference type="GO" id="GO:0005886">
    <property type="term" value="C:plasma membrane"/>
    <property type="evidence" value="ECO:0007669"/>
    <property type="project" value="UniProtKB-SubCell"/>
</dbReference>
<dbReference type="EMBL" id="CABWLC010000018">
    <property type="protein sequence ID" value="VXA87411.1"/>
    <property type="molecule type" value="Genomic_DNA"/>
</dbReference>
<dbReference type="InterPro" id="IPR005219">
    <property type="entry name" value="PqiA-like_proteobact"/>
</dbReference>
<evidence type="ECO:0000313" key="9">
    <source>
        <dbReference type="EMBL" id="VXA87411.1"/>
    </source>
</evidence>
<dbReference type="InterPro" id="IPR051800">
    <property type="entry name" value="PqiA-PqiB_transport"/>
</dbReference>
<gene>
    <name evidence="9" type="primary">pqiA</name>
    <name evidence="9" type="ORF">AERO8C_50177</name>
</gene>
<evidence type="ECO:0000256" key="8">
    <source>
        <dbReference type="SAM" id="Phobius"/>
    </source>
</evidence>
<comment type="similarity">
    <text evidence="2">Belongs to the PqiA family.</text>
</comment>
<feature type="transmembrane region" description="Helical" evidence="8">
    <location>
        <begin position="401"/>
        <end position="422"/>
    </location>
</feature>
<accession>A0A653L8K3</accession>
<dbReference type="PANTHER" id="PTHR30462:SF3">
    <property type="entry name" value="INTERMEMBRANE TRANSPORT PROTEIN PQIA"/>
    <property type="match status" value="1"/>
</dbReference>